<comment type="caution">
    <text evidence="1">The sequence shown here is derived from an EMBL/GenBank/DDBJ whole genome shotgun (WGS) entry which is preliminary data.</text>
</comment>
<organism evidence="1 2">
    <name type="scientific">Penicillium bovifimosum</name>
    <dbReference type="NCBI Taxonomy" id="126998"/>
    <lineage>
        <taxon>Eukaryota</taxon>
        <taxon>Fungi</taxon>
        <taxon>Dikarya</taxon>
        <taxon>Ascomycota</taxon>
        <taxon>Pezizomycotina</taxon>
        <taxon>Eurotiomycetes</taxon>
        <taxon>Eurotiomycetidae</taxon>
        <taxon>Eurotiales</taxon>
        <taxon>Aspergillaceae</taxon>
        <taxon>Penicillium</taxon>
    </lineage>
</organism>
<dbReference type="EMBL" id="JAPQKL010000009">
    <property type="protein sequence ID" value="KAJ5118179.1"/>
    <property type="molecule type" value="Genomic_DNA"/>
</dbReference>
<protein>
    <submittedName>
        <fullName evidence="1">Uncharacterized protein</fullName>
    </submittedName>
</protein>
<proteinExistence type="predicted"/>
<dbReference type="AlphaFoldDB" id="A0A9W9GFA8"/>
<name>A0A9W9GFA8_9EURO</name>
<gene>
    <name evidence="1" type="ORF">N7515_010402</name>
</gene>
<dbReference type="GeneID" id="81410316"/>
<dbReference type="Proteomes" id="UP001149079">
    <property type="component" value="Unassembled WGS sequence"/>
</dbReference>
<evidence type="ECO:0000313" key="1">
    <source>
        <dbReference type="EMBL" id="KAJ5118179.1"/>
    </source>
</evidence>
<dbReference type="RefSeq" id="XP_056516769.1">
    <property type="nucleotide sequence ID" value="XM_056671145.1"/>
</dbReference>
<sequence length="91" mass="10032">MEQIMSDRSSLFTSWETDEVDPDARRIAGIRERKCDIAASDTALKFDCSKADGLAIRIANTSERGAIHLLKIGEGRVRKGVGRGTGIKRQQ</sequence>
<reference evidence="1" key="2">
    <citation type="journal article" date="2023" name="IMA Fungus">
        <title>Comparative genomic study of the Penicillium genus elucidates a diverse pangenome and 15 lateral gene transfer events.</title>
        <authorList>
            <person name="Petersen C."/>
            <person name="Sorensen T."/>
            <person name="Nielsen M.R."/>
            <person name="Sondergaard T.E."/>
            <person name="Sorensen J.L."/>
            <person name="Fitzpatrick D.A."/>
            <person name="Frisvad J.C."/>
            <person name="Nielsen K.L."/>
        </authorList>
    </citation>
    <scope>NUCLEOTIDE SEQUENCE</scope>
    <source>
        <strain evidence="1">IBT 22155</strain>
    </source>
</reference>
<evidence type="ECO:0000313" key="2">
    <source>
        <dbReference type="Proteomes" id="UP001149079"/>
    </source>
</evidence>
<reference evidence="1" key="1">
    <citation type="submission" date="2022-11" db="EMBL/GenBank/DDBJ databases">
        <authorList>
            <person name="Petersen C."/>
        </authorList>
    </citation>
    <scope>NUCLEOTIDE SEQUENCE</scope>
    <source>
        <strain evidence="1">IBT 22155</strain>
    </source>
</reference>
<accession>A0A9W9GFA8</accession>
<keyword evidence="2" id="KW-1185">Reference proteome</keyword>